<organism evidence="9 10">
    <name type="scientific">Astyanax mexicanus</name>
    <name type="common">Blind cave fish</name>
    <name type="synonym">Astyanax fasciatus mexicanus</name>
    <dbReference type="NCBI Taxonomy" id="7994"/>
    <lineage>
        <taxon>Eukaryota</taxon>
        <taxon>Metazoa</taxon>
        <taxon>Chordata</taxon>
        <taxon>Craniata</taxon>
        <taxon>Vertebrata</taxon>
        <taxon>Euteleostomi</taxon>
        <taxon>Actinopterygii</taxon>
        <taxon>Neopterygii</taxon>
        <taxon>Teleostei</taxon>
        <taxon>Ostariophysi</taxon>
        <taxon>Characiformes</taxon>
        <taxon>Characoidei</taxon>
        <taxon>Acestrorhamphidae</taxon>
        <taxon>Acestrorhamphinae</taxon>
        <taxon>Astyanax</taxon>
    </lineage>
</organism>
<dbReference type="PANTHER" id="PTHR11337:SF11">
    <property type="entry name" value="CD164 SIALOMUCIN-LIKE 2 PROTEIN"/>
    <property type="match status" value="1"/>
</dbReference>
<evidence type="ECO:0000256" key="2">
    <source>
        <dbReference type="ARBA" id="ARBA00005341"/>
    </source>
</evidence>
<dbReference type="InterPro" id="IPR007947">
    <property type="entry name" value="CD164_MGC24"/>
</dbReference>
<dbReference type="Ensembl" id="ENSAMXT00000030354.1">
    <property type="protein sequence ID" value="ENSAMXP00000048333.1"/>
    <property type="gene ID" value="ENSAMXG00000020624.2"/>
</dbReference>
<proteinExistence type="inferred from homology"/>
<keyword evidence="7" id="KW-0325">Glycoprotein</keyword>
<evidence type="ECO:0000256" key="8">
    <source>
        <dbReference type="SAM" id="Phobius"/>
    </source>
</evidence>
<dbReference type="Bgee" id="ENSAMXG00000020624">
    <property type="expression patterns" value="Expressed in zone of skin and 7 other cell types or tissues"/>
</dbReference>
<evidence type="ECO:0000256" key="5">
    <source>
        <dbReference type="ARBA" id="ARBA00022989"/>
    </source>
</evidence>
<evidence type="ECO:0000313" key="10">
    <source>
        <dbReference type="Proteomes" id="UP000018467"/>
    </source>
</evidence>
<keyword evidence="4" id="KW-0732">Signal</keyword>
<reference evidence="10" key="1">
    <citation type="submission" date="2013-03" db="EMBL/GenBank/DDBJ databases">
        <authorList>
            <person name="Jeffery W."/>
            <person name="Warren W."/>
            <person name="Wilson R.K."/>
        </authorList>
    </citation>
    <scope>NUCLEOTIDE SEQUENCE</scope>
    <source>
        <strain evidence="10">female</strain>
    </source>
</reference>
<evidence type="ECO:0000256" key="4">
    <source>
        <dbReference type="ARBA" id="ARBA00022729"/>
    </source>
</evidence>
<keyword evidence="5 8" id="KW-1133">Transmembrane helix</keyword>
<dbReference type="GeneTree" id="ENSGT00940000177340"/>
<dbReference type="Pfam" id="PF05283">
    <property type="entry name" value="MGC-24"/>
    <property type="match status" value="1"/>
</dbReference>
<dbReference type="Proteomes" id="UP000018467">
    <property type="component" value="Unassembled WGS sequence"/>
</dbReference>
<reference evidence="10" key="2">
    <citation type="journal article" date="2014" name="Nat. Commun.">
        <title>The cavefish genome reveals candidate genes for eye loss.</title>
        <authorList>
            <person name="McGaugh S.E."/>
            <person name="Gross J.B."/>
            <person name="Aken B."/>
            <person name="Blin M."/>
            <person name="Borowsky R."/>
            <person name="Chalopin D."/>
            <person name="Hinaux H."/>
            <person name="Jeffery W.R."/>
            <person name="Keene A."/>
            <person name="Ma L."/>
            <person name="Minx P."/>
            <person name="Murphy D."/>
            <person name="O'Quin K.E."/>
            <person name="Retaux S."/>
            <person name="Rohner N."/>
            <person name="Searle S.M."/>
            <person name="Stahl B.A."/>
            <person name="Tabin C."/>
            <person name="Volff J.N."/>
            <person name="Yoshizawa M."/>
            <person name="Warren W.C."/>
        </authorList>
    </citation>
    <scope>NUCLEOTIDE SEQUENCE [LARGE SCALE GENOMIC DNA]</scope>
    <source>
        <strain evidence="10">female</strain>
    </source>
</reference>
<dbReference type="InParanoid" id="A0A3B1K1G2"/>
<dbReference type="STRING" id="7994.ENSAMXP00000048333"/>
<evidence type="ECO:0000256" key="3">
    <source>
        <dbReference type="ARBA" id="ARBA00022692"/>
    </source>
</evidence>
<keyword evidence="6 8" id="KW-0472">Membrane</keyword>
<evidence type="ECO:0000313" key="9">
    <source>
        <dbReference type="Ensembl" id="ENSAMXP00000048333.1"/>
    </source>
</evidence>
<keyword evidence="3 8" id="KW-0812">Transmembrane</keyword>
<dbReference type="PANTHER" id="PTHR11337">
    <property type="entry name" value="MUCIN/PORIMIN"/>
    <property type="match status" value="1"/>
</dbReference>
<evidence type="ECO:0008006" key="11">
    <source>
        <dbReference type="Google" id="ProtNLM"/>
    </source>
</evidence>
<dbReference type="GO" id="GO:0031410">
    <property type="term" value="C:cytoplasmic vesicle"/>
    <property type="evidence" value="ECO:0007669"/>
    <property type="project" value="TreeGrafter"/>
</dbReference>
<sequence>MAAGKVCVFRRACVGVSGFVFRRVYMCVCVCVGVCVRVRGLRNFSQLPNMNSACAVCTPGCLYRPTPKDEHTVHTAWCIVAICDYSASGDCSQITSCDRCTTGDPTLNLTGCIWRSCDNDNNTRCISSTGDSGDCAVYNDTSSCPVIGGPDDIGPDDSSSGSVPQFSQASFDLSSFIGGIILVLVLQAGAFFAMRFLKPKDSTYETM</sequence>
<evidence type="ECO:0000256" key="1">
    <source>
        <dbReference type="ARBA" id="ARBA00004479"/>
    </source>
</evidence>
<dbReference type="GO" id="GO:0016020">
    <property type="term" value="C:membrane"/>
    <property type="evidence" value="ECO:0007669"/>
    <property type="project" value="UniProtKB-SubCell"/>
</dbReference>
<evidence type="ECO:0000256" key="6">
    <source>
        <dbReference type="ARBA" id="ARBA00023136"/>
    </source>
</evidence>
<comment type="subcellular location">
    <subcellularLocation>
        <location evidence="1">Membrane</location>
        <topology evidence="1">Single-pass type I membrane protein</topology>
    </subcellularLocation>
</comment>
<keyword evidence="10" id="KW-1185">Reference proteome</keyword>
<reference evidence="9" key="4">
    <citation type="submission" date="2025-09" db="UniProtKB">
        <authorList>
            <consortium name="Ensembl"/>
        </authorList>
    </citation>
    <scope>IDENTIFICATION</scope>
</reference>
<protein>
    <recommendedName>
        <fullName evidence="11">CD164 molecule, sialomucin</fullName>
    </recommendedName>
</protein>
<name>A0A3B1K1G2_ASTMX</name>
<reference evidence="9" key="3">
    <citation type="submission" date="2025-08" db="UniProtKB">
        <authorList>
            <consortium name="Ensembl"/>
        </authorList>
    </citation>
    <scope>IDENTIFICATION</scope>
</reference>
<comment type="similarity">
    <text evidence="2">Belongs to the CD164 family.</text>
</comment>
<evidence type="ECO:0000256" key="7">
    <source>
        <dbReference type="ARBA" id="ARBA00023180"/>
    </source>
</evidence>
<accession>A0A3B1K1G2</accession>
<dbReference type="AlphaFoldDB" id="A0A3B1K1G2"/>
<feature type="transmembrane region" description="Helical" evidence="8">
    <location>
        <begin position="176"/>
        <end position="197"/>
    </location>
</feature>